<dbReference type="Gene3D" id="3.40.1350.10">
    <property type="match status" value="1"/>
</dbReference>
<dbReference type="PANTHER" id="PTHR30015">
    <property type="entry name" value="MRR RESTRICTION SYSTEM PROTEIN"/>
    <property type="match status" value="1"/>
</dbReference>
<evidence type="ECO:0000256" key="1">
    <source>
        <dbReference type="SAM" id="Phobius"/>
    </source>
</evidence>
<dbReference type="GO" id="GO:0015666">
    <property type="term" value="F:restriction endodeoxyribonuclease activity"/>
    <property type="evidence" value="ECO:0007669"/>
    <property type="project" value="TreeGrafter"/>
</dbReference>
<evidence type="ECO:0000313" key="4">
    <source>
        <dbReference type="Proteomes" id="UP000546126"/>
    </source>
</evidence>
<keyword evidence="1" id="KW-0812">Transmembrane</keyword>
<proteinExistence type="predicted"/>
<dbReference type="PANTHER" id="PTHR30015:SF6">
    <property type="entry name" value="SLL1429 PROTEIN"/>
    <property type="match status" value="1"/>
</dbReference>
<feature type="domain" description="Restriction endonuclease type IV Mrr" evidence="2">
    <location>
        <begin position="86"/>
        <end position="199"/>
    </location>
</feature>
<gene>
    <name evidence="3" type="ORF">HT134_03040</name>
</gene>
<accession>A0A7Y6IIY8</accession>
<dbReference type="InterPro" id="IPR011856">
    <property type="entry name" value="tRNA_endonuc-like_dom_sf"/>
</dbReference>
<dbReference type="GO" id="GO:0003677">
    <property type="term" value="F:DNA binding"/>
    <property type="evidence" value="ECO:0007669"/>
    <property type="project" value="InterPro"/>
</dbReference>
<reference evidence="3 4" key="1">
    <citation type="submission" date="2020-06" db="EMBL/GenBank/DDBJ databases">
        <authorList>
            <person name="Chanama M."/>
        </authorList>
    </citation>
    <scope>NUCLEOTIDE SEQUENCE [LARGE SCALE GENOMIC DNA]</scope>
    <source>
        <strain evidence="3 4">TBRC6557</strain>
    </source>
</reference>
<keyword evidence="4" id="KW-1185">Reference proteome</keyword>
<dbReference type="AlphaFoldDB" id="A0A7Y6IIY8"/>
<dbReference type="RefSeq" id="WP_175598698.1">
    <property type="nucleotide sequence ID" value="NZ_JABWGO010000001.1"/>
</dbReference>
<name>A0A7Y6IIY8_9ACTN</name>
<evidence type="ECO:0000259" key="2">
    <source>
        <dbReference type="Pfam" id="PF04471"/>
    </source>
</evidence>
<organism evidence="3 4">
    <name type="scientific">Nonomuraea rhodomycinica</name>
    <dbReference type="NCBI Taxonomy" id="1712872"/>
    <lineage>
        <taxon>Bacteria</taxon>
        <taxon>Bacillati</taxon>
        <taxon>Actinomycetota</taxon>
        <taxon>Actinomycetes</taxon>
        <taxon>Streptosporangiales</taxon>
        <taxon>Streptosporangiaceae</taxon>
        <taxon>Nonomuraea</taxon>
    </lineage>
</organism>
<feature type="transmembrane region" description="Helical" evidence="1">
    <location>
        <begin position="21"/>
        <end position="39"/>
    </location>
</feature>
<dbReference type="Pfam" id="PF04471">
    <property type="entry name" value="Mrr_cat"/>
    <property type="match status" value="1"/>
</dbReference>
<keyword evidence="1" id="KW-0472">Membrane</keyword>
<dbReference type="GO" id="GO:0009307">
    <property type="term" value="P:DNA restriction-modification system"/>
    <property type="evidence" value="ECO:0007669"/>
    <property type="project" value="InterPro"/>
</dbReference>
<keyword evidence="3" id="KW-0540">Nuclease</keyword>
<protein>
    <submittedName>
        <fullName evidence="3">Restriction endonuclease</fullName>
    </submittedName>
</protein>
<sequence length="223" mass="23782">MARGSGRGKGRRASRGNGDRWFLALVGVLAVGALVTEFVRAHPAWAAVIACLAVVLVVGGLVLRHRAIQAARLRFLAGNAQLEKVDRMTGTQFEHLVAERMSADGFRQVRERGGRGDGGVDITAVAPGHGRYAVQCKRYSKSVGAPEVRDFLGALANTFAGHTGVLVTSGRLTRQARQEALGAREPLIVIERDLLADWLLGAYSLLPAGRPASRLVEGEEPAT</sequence>
<feature type="transmembrane region" description="Helical" evidence="1">
    <location>
        <begin position="45"/>
        <end position="63"/>
    </location>
</feature>
<dbReference type="InterPro" id="IPR007560">
    <property type="entry name" value="Restrct_endonuc_IV_Mrr"/>
</dbReference>
<keyword evidence="3" id="KW-0255">Endonuclease</keyword>
<dbReference type="Proteomes" id="UP000546126">
    <property type="component" value="Unassembled WGS sequence"/>
</dbReference>
<dbReference type="InterPro" id="IPR011335">
    <property type="entry name" value="Restrct_endonuc-II-like"/>
</dbReference>
<keyword evidence="1" id="KW-1133">Transmembrane helix</keyword>
<comment type="caution">
    <text evidence="3">The sequence shown here is derived from an EMBL/GenBank/DDBJ whole genome shotgun (WGS) entry which is preliminary data.</text>
</comment>
<dbReference type="EMBL" id="JABWGO010000001">
    <property type="protein sequence ID" value="NUW39105.1"/>
    <property type="molecule type" value="Genomic_DNA"/>
</dbReference>
<dbReference type="InterPro" id="IPR052906">
    <property type="entry name" value="Type_IV_Methyl-Rstrct_Enzyme"/>
</dbReference>
<dbReference type="SUPFAM" id="SSF52980">
    <property type="entry name" value="Restriction endonuclease-like"/>
    <property type="match status" value="1"/>
</dbReference>
<evidence type="ECO:0000313" key="3">
    <source>
        <dbReference type="EMBL" id="NUW39105.1"/>
    </source>
</evidence>
<keyword evidence="3" id="KW-0378">Hydrolase</keyword>